<dbReference type="AlphaFoldDB" id="X1V005"/>
<evidence type="ECO:0000313" key="1">
    <source>
        <dbReference type="EMBL" id="GAJ23083.1"/>
    </source>
</evidence>
<accession>X1V005</accession>
<sequence length="135" mass="16176">ARLDDVFLVRDLRGLRDILAFFKSFDQSFYSKIFRMFLEDPKLALSFISETKEMRKSWLYQYHKRFSPKKWREGVIARLADLEARERSKRQQDRNLEGIIAAGIDFGHVLFRKGNPQLLEYVDQKHKEKSFWGDV</sequence>
<gene>
    <name evidence="1" type="ORF">S12H4_55781</name>
</gene>
<reference evidence="1" key="1">
    <citation type="journal article" date="2014" name="Front. Microbiol.">
        <title>High frequency of phylogenetically diverse reductive dehalogenase-homologous genes in deep subseafloor sedimentary metagenomes.</title>
        <authorList>
            <person name="Kawai M."/>
            <person name="Futagami T."/>
            <person name="Toyoda A."/>
            <person name="Takaki Y."/>
            <person name="Nishi S."/>
            <person name="Hori S."/>
            <person name="Arai W."/>
            <person name="Tsubouchi T."/>
            <person name="Morono Y."/>
            <person name="Uchiyama I."/>
            <person name="Ito T."/>
            <person name="Fujiyama A."/>
            <person name="Inagaki F."/>
            <person name="Takami H."/>
        </authorList>
    </citation>
    <scope>NUCLEOTIDE SEQUENCE</scope>
    <source>
        <strain evidence="1">Expedition CK06-06</strain>
    </source>
</reference>
<feature type="non-terminal residue" evidence="1">
    <location>
        <position position="1"/>
    </location>
</feature>
<name>X1V005_9ZZZZ</name>
<dbReference type="EMBL" id="BARW01035821">
    <property type="protein sequence ID" value="GAJ23083.1"/>
    <property type="molecule type" value="Genomic_DNA"/>
</dbReference>
<protein>
    <submittedName>
        <fullName evidence="1">Uncharacterized protein</fullName>
    </submittedName>
</protein>
<comment type="caution">
    <text evidence="1">The sequence shown here is derived from an EMBL/GenBank/DDBJ whole genome shotgun (WGS) entry which is preliminary data.</text>
</comment>
<organism evidence="1">
    <name type="scientific">marine sediment metagenome</name>
    <dbReference type="NCBI Taxonomy" id="412755"/>
    <lineage>
        <taxon>unclassified sequences</taxon>
        <taxon>metagenomes</taxon>
        <taxon>ecological metagenomes</taxon>
    </lineage>
</organism>
<proteinExistence type="predicted"/>